<dbReference type="SUPFAM" id="SSF57756">
    <property type="entry name" value="Retrovirus zinc finger-like domains"/>
    <property type="match status" value="1"/>
</dbReference>
<dbReference type="InterPro" id="IPR036875">
    <property type="entry name" value="Znf_CCHC_sf"/>
</dbReference>
<dbReference type="GO" id="GO:0008270">
    <property type="term" value="F:zinc ion binding"/>
    <property type="evidence" value="ECO:0007669"/>
    <property type="project" value="UniProtKB-KW"/>
</dbReference>
<sequence length="195" mass="22174">FLTNKCFRPVSNRGPFACEANVITTTLRKPGEDSFRKFRHRNTRWGRRREAVGFSPHLAQAIETACKDVKDLQSPEFVPQYMRAPQAVHKVYSKQTPYTQQNQRKVCYRCGSDQHMAGDCRFIKETCHKCGKVGHIQKVCRFKGSAKNLRAKGGGVQTGKQGRAQGANYYTNCYKRRQGGIGVMLNKLLLTSQRN</sequence>
<dbReference type="InterPro" id="IPR001878">
    <property type="entry name" value="Znf_CCHC"/>
</dbReference>
<keyword evidence="4" id="KW-1185">Reference proteome</keyword>
<feature type="domain" description="CCHC-type" evidence="2">
    <location>
        <begin position="127"/>
        <end position="141"/>
    </location>
</feature>
<evidence type="ECO:0000256" key="1">
    <source>
        <dbReference type="PROSITE-ProRule" id="PRU00047"/>
    </source>
</evidence>
<feature type="domain" description="CCHC-type" evidence="2">
    <location>
        <begin position="107"/>
        <end position="121"/>
    </location>
</feature>
<dbReference type="InParanoid" id="A0A674NWD2"/>
<dbReference type="Proteomes" id="UP000005226">
    <property type="component" value="Chromosome 14"/>
</dbReference>
<evidence type="ECO:0000313" key="3">
    <source>
        <dbReference type="Ensembl" id="ENSTRUP00000077794.1"/>
    </source>
</evidence>
<dbReference type="GeneTree" id="ENSGT00940000179830"/>
<reference evidence="3" key="2">
    <citation type="submission" date="2025-08" db="UniProtKB">
        <authorList>
            <consortium name="Ensembl"/>
        </authorList>
    </citation>
    <scope>IDENTIFICATION</scope>
</reference>
<keyword evidence="1" id="KW-0479">Metal-binding</keyword>
<keyword evidence="1" id="KW-0862">Zinc</keyword>
<dbReference type="AlphaFoldDB" id="A0A674NWD2"/>
<dbReference type="SMART" id="SM00343">
    <property type="entry name" value="ZnF_C2HC"/>
    <property type="match status" value="2"/>
</dbReference>
<reference evidence="3 4" key="1">
    <citation type="journal article" date="2011" name="Genome Biol. Evol.">
        <title>Integration of the genetic map and genome assembly of fugu facilitates insights into distinct features of genome evolution in teleosts and mammals.</title>
        <authorList>
            <person name="Kai W."/>
            <person name="Kikuchi K."/>
            <person name="Tohari S."/>
            <person name="Chew A.K."/>
            <person name="Tay A."/>
            <person name="Fujiwara A."/>
            <person name="Hosoya S."/>
            <person name="Suetake H."/>
            <person name="Naruse K."/>
            <person name="Brenner S."/>
            <person name="Suzuki Y."/>
            <person name="Venkatesh B."/>
        </authorList>
    </citation>
    <scope>NUCLEOTIDE SEQUENCE [LARGE SCALE GENOMIC DNA]</scope>
</reference>
<proteinExistence type="predicted"/>
<evidence type="ECO:0000259" key="2">
    <source>
        <dbReference type="PROSITE" id="PS50158"/>
    </source>
</evidence>
<dbReference type="PROSITE" id="PS50158">
    <property type="entry name" value="ZF_CCHC"/>
    <property type="match status" value="2"/>
</dbReference>
<reference evidence="3" key="3">
    <citation type="submission" date="2025-09" db="UniProtKB">
        <authorList>
            <consortium name="Ensembl"/>
        </authorList>
    </citation>
    <scope>IDENTIFICATION</scope>
</reference>
<accession>A0A674NWD2</accession>
<dbReference type="Gene3D" id="4.10.60.10">
    <property type="entry name" value="Zinc finger, CCHC-type"/>
    <property type="match status" value="1"/>
</dbReference>
<dbReference type="Ensembl" id="ENSTRUT00000068476.1">
    <property type="protein sequence ID" value="ENSTRUP00000077794.1"/>
    <property type="gene ID" value="ENSTRUG00000026768.1"/>
</dbReference>
<name>A0A674NWD2_TAKRU</name>
<organism evidence="3 4">
    <name type="scientific">Takifugu rubripes</name>
    <name type="common">Japanese pufferfish</name>
    <name type="synonym">Fugu rubripes</name>
    <dbReference type="NCBI Taxonomy" id="31033"/>
    <lineage>
        <taxon>Eukaryota</taxon>
        <taxon>Metazoa</taxon>
        <taxon>Chordata</taxon>
        <taxon>Craniata</taxon>
        <taxon>Vertebrata</taxon>
        <taxon>Euteleostomi</taxon>
        <taxon>Actinopterygii</taxon>
        <taxon>Neopterygii</taxon>
        <taxon>Teleostei</taxon>
        <taxon>Neoteleostei</taxon>
        <taxon>Acanthomorphata</taxon>
        <taxon>Eupercaria</taxon>
        <taxon>Tetraodontiformes</taxon>
        <taxon>Tetradontoidea</taxon>
        <taxon>Tetraodontidae</taxon>
        <taxon>Takifugu</taxon>
    </lineage>
</organism>
<dbReference type="GO" id="GO:0003676">
    <property type="term" value="F:nucleic acid binding"/>
    <property type="evidence" value="ECO:0007669"/>
    <property type="project" value="InterPro"/>
</dbReference>
<protein>
    <recommendedName>
        <fullName evidence="2">CCHC-type domain-containing protein</fullName>
    </recommendedName>
</protein>
<evidence type="ECO:0000313" key="4">
    <source>
        <dbReference type="Proteomes" id="UP000005226"/>
    </source>
</evidence>
<keyword evidence="1" id="KW-0863">Zinc-finger</keyword>